<reference evidence="3" key="1">
    <citation type="journal article" date="2016" name="Front. Microbiol.">
        <title>Molecular Keys to the Janthinobacterium and Duganella spp. Interaction with the Plant Pathogen Fusarium graminearum.</title>
        <authorList>
            <person name="Haack F.S."/>
            <person name="Poehlein A."/>
            <person name="Kroger C."/>
            <person name="Voigt C.A."/>
            <person name="Piepenbring M."/>
            <person name="Bode H.B."/>
            <person name="Daniel R."/>
            <person name="Schafer W."/>
            <person name="Streit W.R."/>
        </authorList>
    </citation>
    <scope>NUCLEOTIDE SEQUENCE [LARGE SCALE GENOMIC DNA]</scope>
    <source>
        <strain evidence="3">T54</strain>
    </source>
</reference>
<dbReference type="RefSeq" id="WP_070250998.1">
    <property type="nucleotide sequence ID" value="NZ_LROM01000125.1"/>
</dbReference>
<evidence type="ECO:0000313" key="2">
    <source>
        <dbReference type="EMBL" id="OEZ95331.1"/>
    </source>
</evidence>
<dbReference type="PANTHER" id="PTHR11102:SF160">
    <property type="entry name" value="ERAD-ASSOCIATED E3 UBIQUITIN-PROTEIN LIGASE COMPONENT HRD3"/>
    <property type="match status" value="1"/>
</dbReference>
<dbReference type="Gene3D" id="1.25.40.10">
    <property type="entry name" value="Tetratricopeptide repeat domain"/>
    <property type="match status" value="2"/>
</dbReference>
<sequence>MSQSTRTPGSRFRSLGLGLGLVIALPAALLCLPAGAQQAPAPDLATRQEVVVAGKRKMQDPTEFIAADSRVLGRKFASSCAYMSGYNPYEDDLFIDYITSFHGLSSEVETIRDVSPLGDAAGKNTMGREFDSTMPGADATASSALSNQMEPSVKCSNTDRRFAAGRNSIARKDKTLNLALDAYDKGDYVEAMSQFKQNYSKLGNDFSALMLGRMYLEGKGEKVDITQALYWLDKAVNQRFGPKDRMRFDPKHPQLMNTRAEAAMTLAKVYMVGSGVKRDPRKALEFYEVAADSGYTPATGMLGSAYLSGFAGAKDVNKGVKYLKEAGEAGYAPALFQLGKAYYEGNDVPKDLKLAGAYFTAGAKEGHPGAQLAAARMYDFGESVAPDPKRALVYYKEAAIKGVPAAQNALGTYFYKGEVVDQNLQTARKLFNAAAMQAQPDAMYNLAIMTRNGEGGAKDLSMAYVWFSLAKQARYPEADVALAEVKPQLSQAELARADALLKPGSGTQTK</sequence>
<comment type="caution">
    <text evidence="2">The sequence shown here is derived from an EMBL/GenBank/DDBJ whole genome shotgun (WGS) entry which is preliminary data.</text>
</comment>
<dbReference type="PATRIC" id="fig|762836.4.peg.4468"/>
<proteinExistence type="predicted"/>
<feature type="compositionally biased region" description="Polar residues" evidence="1">
    <location>
        <begin position="140"/>
        <end position="150"/>
    </location>
</feature>
<evidence type="ECO:0000313" key="3">
    <source>
        <dbReference type="Proteomes" id="UP000175989"/>
    </source>
</evidence>
<dbReference type="GO" id="GO:0008800">
    <property type="term" value="F:beta-lactamase activity"/>
    <property type="evidence" value="ECO:0007669"/>
    <property type="project" value="UniProtKB-EC"/>
</dbReference>
<dbReference type="InterPro" id="IPR006597">
    <property type="entry name" value="Sel1-like"/>
</dbReference>
<feature type="region of interest" description="Disordered" evidence="1">
    <location>
        <begin position="128"/>
        <end position="150"/>
    </location>
</feature>
<gene>
    <name evidence="2" type="primary">hcpC_5</name>
    <name evidence="2" type="ORF">DUPY_43400</name>
</gene>
<keyword evidence="2" id="KW-0378">Hydrolase</keyword>
<dbReference type="PANTHER" id="PTHR11102">
    <property type="entry name" value="SEL-1-LIKE PROTEIN"/>
    <property type="match status" value="1"/>
</dbReference>
<protein>
    <submittedName>
        <fullName evidence="2">Putative beta-lactamase HcpC</fullName>
        <ecNumber evidence="2">3.5.2.6</ecNumber>
    </submittedName>
</protein>
<keyword evidence="3" id="KW-1185">Reference proteome</keyword>
<dbReference type="AlphaFoldDB" id="A0A1E7WCU6"/>
<evidence type="ECO:0000256" key="1">
    <source>
        <dbReference type="SAM" id="MobiDB-lite"/>
    </source>
</evidence>
<dbReference type="Pfam" id="PF08238">
    <property type="entry name" value="Sel1"/>
    <property type="match status" value="7"/>
</dbReference>
<dbReference type="EC" id="3.5.2.6" evidence="2"/>
<dbReference type="Proteomes" id="UP000175989">
    <property type="component" value="Unassembled WGS sequence"/>
</dbReference>
<dbReference type="SMART" id="SM00671">
    <property type="entry name" value="SEL1"/>
    <property type="match status" value="7"/>
</dbReference>
<name>A0A1E7WCU6_9BURK</name>
<accession>A0A1E7WCU6</accession>
<dbReference type="EMBL" id="LROM01000125">
    <property type="protein sequence ID" value="OEZ95331.1"/>
    <property type="molecule type" value="Genomic_DNA"/>
</dbReference>
<dbReference type="SUPFAM" id="SSF81901">
    <property type="entry name" value="HCP-like"/>
    <property type="match status" value="2"/>
</dbReference>
<dbReference type="InterPro" id="IPR011990">
    <property type="entry name" value="TPR-like_helical_dom_sf"/>
</dbReference>
<dbReference type="InterPro" id="IPR050767">
    <property type="entry name" value="Sel1_AlgK"/>
</dbReference>
<organism evidence="2 3">
    <name type="scientific">Duganella phyllosphaerae</name>
    <dbReference type="NCBI Taxonomy" id="762836"/>
    <lineage>
        <taxon>Bacteria</taxon>
        <taxon>Pseudomonadati</taxon>
        <taxon>Pseudomonadota</taxon>
        <taxon>Betaproteobacteria</taxon>
        <taxon>Burkholderiales</taxon>
        <taxon>Oxalobacteraceae</taxon>
        <taxon>Telluria group</taxon>
        <taxon>Duganella</taxon>
    </lineage>
</organism>